<gene>
    <name evidence="3" type="ORF">SAMN04488107_4475</name>
</gene>
<accession>A0A239IU62</accession>
<sequence length="148" mass="14976">MITPGGRFRVVTVVETLLVFLVAPLAVYLLLWALTYLPGGRKRQGVRYKPGQPWDHEPVWYEPQPANAPTHAAGHGDTQAVGSSLYGEPAAIGSGDGHGPGAGVATAHGATAAGSPDHGSTIGSHVIASDSSPAPAAVGPLGGARGTW</sequence>
<reference evidence="4" key="1">
    <citation type="submission" date="2017-06" db="EMBL/GenBank/DDBJ databases">
        <authorList>
            <person name="Varghese N."/>
            <person name="Submissions S."/>
        </authorList>
    </citation>
    <scope>NUCLEOTIDE SEQUENCE [LARGE SCALE GENOMIC DNA]</scope>
    <source>
        <strain evidence="4">DSM 45423</strain>
    </source>
</reference>
<keyword evidence="4" id="KW-1185">Reference proteome</keyword>
<feature type="transmembrane region" description="Helical" evidence="2">
    <location>
        <begin position="17"/>
        <end position="37"/>
    </location>
</feature>
<name>A0A239IU62_9ACTN</name>
<dbReference type="Proteomes" id="UP000198386">
    <property type="component" value="Unassembled WGS sequence"/>
</dbReference>
<evidence type="ECO:0000256" key="2">
    <source>
        <dbReference type="SAM" id="Phobius"/>
    </source>
</evidence>
<keyword evidence="2" id="KW-0812">Transmembrane</keyword>
<proteinExistence type="predicted"/>
<dbReference type="AlphaFoldDB" id="A0A239IU62"/>
<evidence type="ECO:0000256" key="1">
    <source>
        <dbReference type="SAM" id="MobiDB-lite"/>
    </source>
</evidence>
<evidence type="ECO:0000313" key="3">
    <source>
        <dbReference type="EMBL" id="SNS96768.1"/>
    </source>
</evidence>
<organism evidence="3 4">
    <name type="scientific">Geodermatophilus saharensis</name>
    <dbReference type="NCBI Taxonomy" id="1137994"/>
    <lineage>
        <taxon>Bacteria</taxon>
        <taxon>Bacillati</taxon>
        <taxon>Actinomycetota</taxon>
        <taxon>Actinomycetes</taxon>
        <taxon>Geodermatophilales</taxon>
        <taxon>Geodermatophilaceae</taxon>
        <taxon>Geodermatophilus</taxon>
    </lineage>
</organism>
<feature type="region of interest" description="Disordered" evidence="1">
    <location>
        <begin position="57"/>
        <end position="148"/>
    </location>
</feature>
<evidence type="ECO:0000313" key="4">
    <source>
        <dbReference type="Proteomes" id="UP000198386"/>
    </source>
</evidence>
<feature type="compositionally biased region" description="Low complexity" evidence="1">
    <location>
        <begin position="103"/>
        <end position="114"/>
    </location>
</feature>
<protein>
    <submittedName>
        <fullName evidence="3">Uncharacterized protein</fullName>
    </submittedName>
</protein>
<keyword evidence="2" id="KW-1133">Transmembrane helix</keyword>
<dbReference type="EMBL" id="FZOH01000012">
    <property type="protein sequence ID" value="SNS96768.1"/>
    <property type="molecule type" value="Genomic_DNA"/>
</dbReference>
<keyword evidence="2" id="KW-0472">Membrane</keyword>